<dbReference type="AlphaFoldDB" id="H8GFZ6"/>
<reference evidence="5 6" key="1">
    <citation type="journal article" date="2013" name="Genome Announc.">
        <title>Genome Sequence of the Obligate Gammaproteobacterial Methanotroph Methylomicrobium album Strain BG8.</title>
        <authorList>
            <person name="Kits K.D."/>
            <person name="Kalyuzhnaya M.G."/>
            <person name="Klotz M.G."/>
            <person name="Jetten M.S."/>
            <person name="Op den Camp H.J."/>
            <person name="Vuilleumier S."/>
            <person name="Bringel F."/>
            <person name="Dispirito A.A."/>
            <person name="Murrell J.C."/>
            <person name="Bruce D."/>
            <person name="Cheng J.F."/>
            <person name="Copeland A."/>
            <person name="Goodwin L."/>
            <person name="Hauser L."/>
            <person name="Lajus A."/>
            <person name="Land M.L."/>
            <person name="Lapidus A."/>
            <person name="Lucas S."/>
            <person name="Medigue C."/>
            <person name="Pitluck S."/>
            <person name="Woyke T."/>
            <person name="Zeytun A."/>
            <person name="Stein L.Y."/>
        </authorList>
    </citation>
    <scope>NUCLEOTIDE SEQUENCE [LARGE SCALE GENOMIC DNA]</scope>
    <source>
        <strain evidence="5 6">BG8</strain>
    </source>
</reference>
<dbReference type="Gene3D" id="1.10.10.10">
    <property type="entry name" value="Winged helix-like DNA-binding domain superfamily/Winged helix DNA-binding domain"/>
    <property type="match status" value="1"/>
</dbReference>
<keyword evidence="3" id="KW-0804">Transcription</keyword>
<keyword evidence="2" id="KW-0238">DNA-binding</keyword>
<proteinExistence type="predicted"/>
<dbReference type="Proteomes" id="UP000005090">
    <property type="component" value="Chromosome"/>
</dbReference>
<organism evidence="5 6">
    <name type="scientific">Methylomicrobium album BG8</name>
    <dbReference type="NCBI Taxonomy" id="686340"/>
    <lineage>
        <taxon>Bacteria</taxon>
        <taxon>Pseudomonadati</taxon>
        <taxon>Pseudomonadota</taxon>
        <taxon>Gammaproteobacteria</taxon>
        <taxon>Methylococcales</taxon>
        <taxon>Methylococcaceae</taxon>
        <taxon>Methylomicrobium</taxon>
    </lineage>
</organism>
<keyword evidence="1" id="KW-0805">Transcription regulation</keyword>
<dbReference type="SMART" id="SM00866">
    <property type="entry name" value="UTRA"/>
    <property type="match status" value="1"/>
</dbReference>
<evidence type="ECO:0000313" key="6">
    <source>
        <dbReference type="Proteomes" id="UP000005090"/>
    </source>
</evidence>
<evidence type="ECO:0000256" key="1">
    <source>
        <dbReference type="ARBA" id="ARBA00023015"/>
    </source>
</evidence>
<accession>H8GFZ6</accession>
<dbReference type="GO" id="GO:0003700">
    <property type="term" value="F:DNA-binding transcription factor activity"/>
    <property type="evidence" value="ECO:0007669"/>
    <property type="project" value="InterPro"/>
</dbReference>
<dbReference type="HOGENOM" id="CLU_063236_3_1_6"/>
<gene>
    <name evidence="5" type="ORF">Metal_0924</name>
</gene>
<dbReference type="InterPro" id="IPR028978">
    <property type="entry name" value="Chorismate_lyase_/UTRA_dom_sf"/>
</dbReference>
<sequence length="260" mass="29462">MTSYIVTTLVTSTSNFSHPTPGPLYARIRDELRTMIVNGTYQPHQRLPSESDLIKRYGVSRITVRQALGELEKEGLLFKIAGKGMFVSKPKPFQDLARLQGFAEAMSRQGYEVYNRVVGLDFAAGNGTADSDEPRQRLDLAEPERIAELKRVRYLNREPVSYDVSYMSATLGERLAKEDLPGRDFFLIFENQYGIALGFADLAIDAILADSEIAELLQIAKGTPILRVERLTHSRDGQPLTFEYLYCRADNFQFRLRIAR</sequence>
<keyword evidence="6" id="KW-1185">Reference proteome</keyword>
<dbReference type="SUPFAM" id="SSF46785">
    <property type="entry name" value="Winged helix' DNA-binding domain"/>
    <property type="match status" value="1"/>
</dbReference>
<protein>
    <submittedName>
        <fullName evidence="5">Transcriptional regulator</fullName>
    </submittedName>
</protein>
<dbReference type="SMART" id="SM00345">
    <property type="entry name" value="HTH_GNTR"/>
    <property type="match status" value="1"/>
</dbReference>
<dbReference type="InterPro" id="IPR050679">
    <property type="entry name" value="Bact_HTH_transcr_reg"/>
</dbReference>
<dbReference type="PANTHER" id="PTHR44846">
    <property type="entry name" value="MANNOSYL-D-GLYCERATE TRANSPORT/METABOLISM SYSTEM REPRESSOR MNGR-RELATED"/>
    <property type="match status" value="1"/>
</dbReference>
<dbReference type="Pfam" id="PF00392">
    <property type="entry name" value="GntR"/>
    <property type="match status" value="1"/>
</dbReference>
<dbReference type="CDD" id="cd07377">
    <property type="entry name" value="WHTH_GntR"/>
    <property type="match status" value="1"/>
</dbReference>
<evidence type="ECO:0000259" key="4">
    <source>
        <dbReference type="PROSITE" id="PS50949"/>
    </source>
</evidence>
<dbReference type="Gene3D" id="3.40.1410.10">
    <property type="entry name" value="Chorismate lyase-like"/>
    <property type="match status" value="1"/>
</dbReference>
<dbReference type="EMBL" id="CM001475">
    <property type="protein sequence ID" value="EIC28747.1"/>
    <property type="molecule type" value="Genomic_DNA"/>
</dbReference>
<dbReference type="SUPFAM" id="SSF64288">
    <property type="entry name" value="Chorismate lyase-like"/>
    <property type="match status" value="1"/>
</dbReference>
<dbReference type="FunFam" id="1.10.10.10:FF:000079">
    <property type="entry name" value="GntR family transcriptional regulator"/>
    <property type="match status" value="1"/>
</dbReference>
<dbReference type="PROSITE" id="PS50949">
    <property type="entry name" value="HTH_GNTR"/>
    <property type="match status" value="1"/>
</dbReference>
<dbReference type="PRINTS" id="PR00035">
    <property type="entry name" value="HTHGNTR"/>
</dbReference>
<dbReference type="InterPro" id="IPR000524">
    <property type="entry name" value="Tscrpt_reg_HTH_GntR"/>
</dbReference>
<dbReference type="InterPro" id="IPR011663">
    <property type="entry name" value="UTRA"/>
</dbReference>
<evidence type="ECO:0000313" key="5">
    <source>
        <dbReference type="EMBL" id="EIC28747.1"/>
    </source>
</evidence>
<dbReference type="InterPro" id="IPR036388">
    <property type="entry name" value="WH-like_DNA-bd_sf"/>
</dbReference>
<dbReference type="STRING" id="686340.Metal_0924"/>
<dbReference type="PANTHER" id="PTHR44846:SF1">
    <property type="entry name" value="MANNOSYL-D-GLYCERATE TRANSPORT_METABOLISM SYSTEM REPRESSOR MNGR-RELATED"/>
    <property type="match status" value="1"/>
</dbReference>
<dbReference type="eggNOG" id="COG2188">
    <property type="taxonomic scope" value="Bacteria"/>
</dbReference>
<evidence type="ECO:0000256" key="3">
    <source>
        <dbReference type="ARBA" id="ARBA00023163"/>
    </source>
</evidence>
<dbReference type="InterPro" id="IPR036390">
    <property type="entry name" value="WH_DNA-bd_sf"/>
</dbReference>
<dbReference type="GO" id="GO:0045892">
    <property type="term" value="P:negative regulation of DNA-templated transcription"/>
    <property type="evidence" value="ECO:0007669"/>
    <property type="project" value="TreeGrafter"/>
</dbReference>
<dbReference type="Pfam" id="PF07702">
    <property type="entry name" value="UTRA"/>
    <property type="match status" value="1"/>
</dbReference>
<evidence type="ECO:0000256" key="2">
    <source>
        <dbReference type="ARBA" id="ARBA00023125"/>
    </source>
</evidence>
<dbReference type="GO" id="GO:0003677">
    <property type="term" value="F:DNA binding"/>
    <property type="evidence" value="ECO:0007669"/>
    <property type="project" value="UniProtKB-KW"/>
</dbReference>
<name>H8GFZ6_METAL</name>
<feature type="domain" description="HTH gntR-type" evidence="4">
    <location>
        <begin position="22"/>
        <end position="90"/>
    </location>
</feature>